<dbReference type="Pfam" id="PF13432">
    <property type="entry name" value="TPR_16"/>
    <property type="match status" value="3"/>
</dbReference>
<evidence type="ECO:0000256" key="2">
    <source>
        <dbReference type="SAM" id="SignalP"/>
    </source>
</evidence>
<feature type="repeat" description="TPR" evidence="1">
    <location>
        <begin position="464"/>
        <end position="497"/>
    </location>
</feature>
<accession>A0ABZ2V5K4</accession>
<dbReference type="InterPro" id="IPR011990">
    <property type="entry name" value="TPR-like_helical_dom_sf"/>
</dbReference>
<dbReference type="RefSeq" id="WP_341367942.1">
    <property type="nucleotide sequence ID" value="NZ_CP150951.2"/>
</dbReference>
<sequence length="564" mass="60740">MFRTTLFAIALICALAPATQAIADVDAGAYLAGRQAGADNDFAAGARYFTQTLMSDPGDAYVLENAMTSFIALGQIDRAVPVAQTIVDLDHHSPVAYLALSVANAKAGNWAGIFDGLERGQNIGPLVDGLAQGWAHLGQGDVNAALASFDRVIETDGMEVYGRTHKAYALATVGDFEAAAEMFVTASGSVPYSRNSAMAHAQILSQLGQNDDAMAIIDAIFGNQLDPAVAQLRDQLASGDAVAYDIVSGPLEGMADLFHAIAGLIRDEAPEAFTLMYTRAANYLDPGNTAAVLMTASLLEDLEQYDLANMALGAVSRDDPSFHAVEIARAEALRSADRDDAAIEVLEALTRSHPDLPDVWATKGDTLRQAERFDQANDAYSRALTLYDDANATKWFVYYTRGITNHALDIWPAAEADFRAALSLNPDQPQVLNYLGYSLVERGEKLDEALGMIETAAAARPDNGAIVDSLGWVFFQLGRYDDAVVHLERAASLLPIDPVINDHLGDAYWAVGRDIEARFQWNRALSFDPKEEDATRIRDKLARGLDIVLLDEGADPIHVASDND</sequence>
<name>A0ABZ2V5K4_9RHOB</name>
<evidence type="ECO:0000313" key="3">
    <source>
        <dbReference type="EMBL" id="WZC49832.1"/>
    </source>
</evidence>
<dbReference type="PANTHER" id="PTHR12558:SF13">
    <property type="entry name" value="CELL DIVISION CYCLE PROTEIN 27 HOMOLOG"/>
    <property type="match status" value="1"/>
</dbReference>
<proteinExistence type="predicted"/>
<dbReference type="Proteomes" id="UP001440612">
    <property type="component" value="Chromosome"/>
</dbReference>
<feature type="chain" id="PRO_5046921547" evidence="2">
    <location>
        <begin position="24"/>
        <end position="564"/>
    </location>
</feature>
<dbReference type="SUPFAM" id="SSF48452">
    <property type="entry name" value="TPR-like"/>
    <property type="match status" value="3"/>
</dbReference>
<evidence type="ECO:0000313" key="4">
    <source>
        <dbReference type="Proteomes" id="UP001440612"/>
    </source>
</evidence>
<dbReference type="PROSITE" id="PS50005">
    <property type="entry name" value="TPR"/>
    <property type="match status" value="2"/>
</dbReference>
<evidence type="ECO:0000256" key="1">
    <source>
        <dbReference type="PROSITE-ProRule" id="PRU00339"/>
    </source>
</evidence>
<protein>
    <submittedName>
        <fullName evidence="3">Tetratricopeptide repeat protein</fullName>
    </submittedName>
</protein>
<keyword evidence="1" id="KW-0802">TPR repeat</keyword>
<keyword evidence="4" id="KW-1185">Reference proteome</keyword>
<keyword evidence="2" id="KW-0732">Signal</keyword>
<dbReference type="SMART" id="SM00028">
    <property type="entry name" value="TPR"/>
    <property type="match status" value="6"/>
</dbReference>
<dbReference type="EMBL" id="CP150951">
    <property type="protein sequence ID" value="WZC49832.1"/>
    <property type="molecule type" value="Genomic_DNA"/>
</dbReference>
<feature type="repeat" description="TPR" evidence="1">
    <location>
        <begin position="357"/>
        <end position="390"/>
    </location>
</feature>
<dbReference type="Gene3D" id="1.25.40.10">
    <property type="entry name" value="Tetratricopeptide repeat domain"/>
    <property type="match status" value="3"/>
</dbReference>
<feature type="signal peptide" evidence="2">
    <location>
        <begin position="1"/>
        <end position="23"/>
    </location>
</feature>
<dbReference type="InterPro" id="IPR019734">
    <property type="entry name" value="TPR_rpt"/>
</dbReference>
<reference evidence="4" key="1">
    <citation type="submission" date="2024-04" db="EMBL/GenBank/DDBJ databases">
        <title>Phylogenomic analyses of a clade within the roseobacter group suggest taxonomic reassignments of species of the genera Aestuariivita, Citreicella, Loktanella, Nautella, Pelagibaca, Ruegeria, Thalassobius, Thiobacimonas and Tropicibacter, and the proposal o.</title>
        <authorList>
            <person name="Jeon C.O."/>
        </authorList>
    </citation>
    <scope>NUCLEOTIDE SEQUENCE [LARGE SCALE GENOMIC DNA]</scope>
    <source>
        <strain evidence="4">BS5-3</strain>
    </source>
</reference>
<organism evidence="3 4">
    <name type="scientific">Yoonia phaeophyticola</name>
    <dbReference type="NCBI Taxonomy" id="3137369"/>
    <lineage>
        <taxon>Bacteria</taxon>
        <taxon>Pseudomonadati</taxon>
        <taxon>Pseudomonadota</taxon>
        <taxon>Alphaproteobacteria</taxon>
        <taxon>Rhodobacterales</taxon>
        <taxon>Paracoccaceae</taxon>
        <taxon>Yoonia</taxon>
    </lineage>
</organism>
<gene>
    <name evidence="3" type="ORF">AABB29_04065</name>
</gene>
<dbReference type="PANTHER" id="PTHR12558">
    <property type="entry name" value="CELL DIVISION CYCLE 16,23,27"/>
    <property type="match status" value="1"/>
</dbReference>